<feature type="region of interest" description="Disordered" evidence="1">
    <location>
        <begin position="104"/>
        <end position="126"/>
    </location>
</feature>
<keyword evidence="3" id="KW-1185">Reference proteome</keyword>
<organism evidence="2 3">
    <name type="scientific">Rosa chinensis</name>
    <name type="common">China rose</name>
    <dbReference type="NCBI Taxonomy" id="74649"/>
    <lineage>
        <taxon>Eukaryota</taxon>
        <taxon>Viridiplantae</taxon>
        <taxon>Streptophyta</taxon>
        <taxon>Embryophyta</taxon>
        <taxon>Tracheophyta</taxon>
        <taxon>Spermatophyta</taxon>
        <taxon>Magnoliopsida</taxon>
        <taxon>eudicotyledons</taxon>
        <taxon>Gunneridae</taxon>
        <taxon>Pentapetalae</taxon>
        <taxon>rosids</taxon>
        <taxon>fabids</taxon>
        <taxon>Rosales</taxon>
        <taxon>Rosaceae</taxon>
        <taxon>Rosoideae</taxon>
        <taxon>Rosoideae incertae sedis</taxon>
        <taxon>Rosa</taxon>
    </lineage>
</organism>
<feature type="compositionally biased region" description="Basic and acidic residues" evidence="1">
    <location>
        <begin position="106"/>
        <end position="126"/>
    </location>
</feature>
<gene>
    <name evidence="2" type="ORF">RchiOBHm_Chr2g0101351</name>
</gene>
<dbReference type="Proteomes" id="UP000238479">
    <property type="component" value="Chromosome 2"/>
</dbReference>
<dbReference type="Gramene" id="PRQ47595">
    <property type="protein sequence ID" value="PRQ47595"/>
    <property type="gene ID" value="RchiOBHm_Chr2g0101351"/>
</dbReference>
<name>A0A2P6RME3_ROSCH</name>
<accession>A0A2P6RME3</accession>
<evidence type="ECO:0000313" key="2">
    <source>
        <dbReference type="EMBL" id="PRQ47595.1"/>
    </source>
</evidence>
<evidence type="ECO:0000256" key="1">
    <source>
        <dbReference type="SAM" id="MobiDB-lite"/>
    </source>
</evidence>
<comment type="caution">
    <text evidence="2">The sequence shown here is derived from an EMBL/GenBank/DDBJ whole genome shotgun (WGS) entry which is preliminary data.</text>
</comment>
<evidence type="ECO:0000313" key="3">
    <source>
        <dbReference type="Proteomes" id="UP000238479"/>
    </source>
</evidence>
<dbReference type="EMBL" id="PDCK01000040">
    <property type="protein sequence ID" value="PRQ47595.1"/>
    <property type="molecule type" value="Genomic_DNA"/>
</dbReference>
<sequence length="126" mass="14324">MAIRGVDFKCWNGFKVDFGNGVPEKTSVEPKVSEEGLLDAIQQDYFPSASIESFELPLSESKRVRSEGKLLVIIDDYIGCSKYFDSGKVDVKIFQEFQVLEMMESGNKESQKKNSLEEFDSEHVLR</sequence>
<proteinExistence type="predicted"/>
<reference evidence="2 3" key="1">
    <citation type="journal article" date="2018" name="Nat. Genet.">
        <title>The Rosa genome provides new insights in the design of modern roses.</title>
        <authorList>
            <person name="Bendahmane M."/>
        </authorList>
    </citation>
    <scope>NUCLEOTIDE SEQUENCE [LARGE SCALE GENOMIC DNA]</scope>
    <source>
        <strain evidence="3">cv. Old Blush</strain>
    </source>
</reference>
<dbReference type="AlphaFoldDB" id="A0A2P6RME3"/>
<protein>
    <submittedName>
        <fullName evidence="2">Uncharacterized protein</fullName>
    </submittedName>
</protein>